<name>A0ABV6YG21_9HYPH</name>
<dbReference type="InterPro" id="IPR058163">
    <property type="entry name" value="LysR-type_TF_proteobact-type"/>
</dbReference>
<evidence type="ECO:0000259" key="5">
    <source>
        <dbReference type="PROSITE" id="PS50931"/>
    </source>
</evidence>
<dbReference type="Gene3D" id="1.10.10.10">
    <property type="entry name" value="Winged helix-like DNA-binding domain superfamily/Winged helix DNA-binding domain"/>
    <property type="match status" value="1"/>
</dbReference>
<protein>
    <submittedName>
        <fullName evidence="6">LysR family transcriptional regulator</fullName>
    </submittedName>
</protein>
<dbReference type="SUPFAM" id="SSF46785">
    <property type="entry name" value="Winged helix' DNA-binding domain"/>
    <property type="match status" value="1"/>
</dbReference>
<proteinExistence type="inferred from homology"/>
<dbReference type="Pfam" id="PF03466">
    <property type="entry name" value="LysR_substrate"/>
    <property type="match status" value="1"/>
</dbReference>
<dbReference type="InterPro" id="IPR000847">
    <property type="entry name" value="LysR_HTH_N"/>
</dbReference>
<dbReference type="PANTHER" id="PTHR30537:SF5">
    <property type="entry name" value="HTH-TYPE TRANSCRIPTIONAL ACTIVATOR TTDR-RELATED"/>
    <property type="match status" value="1"/>
</dbReference>
<gene>
    <name evidence="6" type="ORF">ACETIH_26520</name>
</gene>
<evidence type="ECO:0000256" key="2">
    <source>
        <dbReference type="ARBA" id="ARBA00023015"/>
    </source>
</evidence>
<dbReference type="SUPFAM" id="SSF53850">
    <property type="entry name" value="Periplasmic binding protein-like II"/>
    <property type="match status" value="1"/>
</dbReference>
<dbReference type="PROSITE" id="PS50931">
    <property type="entry name" value="HTH_LYSR"/>
    <property type="match status" value="1"/>
</dbReference>
<dbReference type="RefSeq" id="WP_377031493.1">
    <property type="nucleotide sequence ID" value="NZ_JBHOMY010000121.1"/>
</dbReference>
<keyword evidence="7" id="KW-1185">Reference proteome</keyword>
<accession>A0ABV6YG21</accession>
<keyword evidence="2" id="KW-0805">Transcription regulation</keyword>
<dbReference type="PANTHER" id="PTHR30537">
    <property type="entry name" value="HTH-TYPE TRANSCRIPTIONAL REGULATOR"/>
    <property type="match status" value="1"/>
</dbReference>
<evidence type="ECO:0000313" key="6">
    <source>
        <dbReference type="EMBL" id="MFC1460196.1"/>
    </source>
</evidence>
<dbReference type="EMBL" id="JBHOMY010000121">
    <property type="protein sequence ID" value="MFC1460196.1"/>
    <property type="molecule type" value="Genomic_DNA"/>
</dbReference>
<dbReference type="InterPro" id="IPR036390">
    <property type="entry name" value="WH_DNA-bd_sf"/>
</dbReference>
<evidence type="ECO:0000256" key="3">
    <source>
        <dbReference type="ARBA" id="ARBA00023125"/>
    </source>
</evidence>
<evidence type="ECO:0000256" key="4">
    <source>
        <dbReference type="ARBA" id="ARBA00023163"/>
    </source>
</evidence>
<dbReference type="InterPro" id="IPR036388">
    <property type="entry name" value="WH-like_DNA-bd_sf"/>
</dbReference>
<organism evidence="6 7">
    <name type="scientific">Microvirga arabica</name>
    <dbReference type="NCBI Taxonomy" id="1128671"/>
    <lineage>
        <taxon>Bacteria</taxon>
        <taxon>Pseudomonadati</taxon>
        <taxon>Pseudomonadota</taxon>
        <taxon>Alphaproteobacteria</taxon>
        <taxon>Hyphomicrobiales</taxon>
        <taxon>Methylobacteriaceae</taxon>
        <taxon>Microvirga</taxon>
    </lineage>
</organism>
<feature type="domain" description="HTH lysR-type" evidence="5">
    <location>
        <begin position="1"/>
        <end position="59"/>
    </location>
</feature>
<comment type="caution">
    <text evidence="6">The sequence shown here is derived from an EMBL/GenBank/DDBJ whole genome shotgun (WGS) entry which is preliminary data.</text>
</comment>
<dbReference type="Proteomes" id="UP001593940">
    <property type="component" value="Unassembled WGS sequence"/>
</dbReference>
<evidence type="ECO:0000256" key="1">
    <source>
        <dbReference type="ARBA" id="ARBA00009437"/>
    </source>
</evidence>
<reference evidence="6 7" key="1">
    <citation type="submission" date="2024-09" db="EMBL/GenBank/DDBJ databases">
        <title>Nodulacao em especies de Leguminosae Basais da Amazonia e Caracterizacao dos Rizobios e Bacterias Associadas aos Nodulos.</title>
        <authorList>
            <person name="Jambeiro I.C.A."/>
            <person name="Lopes I.S."/>
            <person name="Aguiar E.R.G.R."/>
            <person name="Santos A.F.J."/>
            <person name="Dos Santos J.M.F."/>
            <person name="Gross E."/>
        </authorList>
    </citation>
    <scope>NUCLEOTIDE SEQUENCE [LARGE SCALE GENOMIC DNA]</scope>
    <source>
        <strain evidence="6 7">BRUESC1165</strain>
    </source>
</reference>
<keyword evidence="3" id="KW-0238">DNA-binding</keyword>
<dbReference type="InterPro" id="IPR005119">
    <property type="entry name" value="LysR_subst-bd"/>
</dbReference>
<comment type="similarity">
    <text evidence="1">Belongs to the LysR transcriptional regulatory family.</text>
</comment>
<dbReference type="Pfam" id="PF00126">
    <property type="entry name" value="HTH_1"/>
    <property type="match status" value="1"/>
</dbReference>
<dbReference type="Gene3D" id="3.40.190.290">
    <property type="match status" value="1"/>
</dbReference>
<dbReference type="CDD" id="cd08422">
    <property type="entry name" value="PBP2_CrgA_like"/>
    <property type="match status" value="1"/>
</dbReference>
<evidence type="ECO:0000313" key="7">
    <source>
        <dbReference type="Proteomes" id="UP001593940"/>
    </source>
</evidence>
<keyword evidence="4" id="KW-0804">Transcription</keyword>
<sequence length="301" mass="33696">MNTLDSMRVYVRVVEFGSFAAAARNLDLSPAMVTKHVAHLEKRIGALLLHRTTRQVRPTEVGQAYFERCLALLSDFEAAESEASAGVTTPRGPLRVTAPNEFSPYLGQMTAEFLRLYPEVDLTFDFSNRFVNIVEEGYDVAIRISASLDSSLVGRRIALSRAHIVASPRYIEQHGRPESPEMLADHPCLSYGMPSPSDEWIFQKDNETKKIRIRNKLVSTRAEPLILAARAGAGVSWLPTFVCGQDLREGRLVSLFPDHHVGSLEVYILHPHRRFVPTKVKAFINVLTTSLNPGEVDDPWE</sequence>